<protein>
    <submittedName>
        <fullName evidence="12">Benzylsuccinate synthase activating enzyme</fullName>
        <ecNumber evidence="12">1.97.1.-</ecNumber>
    </submittedName>
</protein>
<dbReference type="PANTHER" id="PTHR30352">
    <property type="entry name" value="PYRUVATE FORMATE-LYASE-ACTIVATING ENZYME"/>
    <property type="match status" value="1"/>
</dbReference>
<dbReference type="SFLD" id="SFLDS00029">
    <property type="entry name" value="Radical_SAM"/>
    <property type="match status" value="1"/>
</dbReference>
<comment type="catalytic activity">
    <reaction evidence="9">
        <text>glycyl-[protein] + reduced [flavodoxin] + S-adenosyl-L-methionine = glycin-2-yl radical-[protein] + semiquinone [flavodoxin] + 5'-deoxyadenosine + L-methionine + H(+)</text>
        <dbReference type="Rhea" id="RHEA:61976"/>
        <dbReference type="Rhea" id="RHEA-COMP:10622"/>
        <dbReference type="Rhea" id="RHEA-COMP:14480"/>
        <dbReference type="Rhea" id="RHEA-COMP:15993"/>
        <dbReference type="Rhea" id="RHEA-COMP:15994"/>
        <dbReference type="ChEBI" id="CHEBI:15378"/>
        <dbReference type="ChEBI" id="CHEBI:17319"/>
        <dbReference type="ChEBI" id="CHEBI:29947"/>
        <dbReference type="ChEBI" id="CHEBI:32722"/>
        <dbReference type="ChEBI" id="CHEBI:57618"/>
        <dbReference type="ChEBI" id="CHEBI:57844"/>
        <dbReference type="ChEBI" id="CHEBI:59789"/>
        <dbReference type="ChEBI" id="CHEBI:140311"/>
    </reaction>
</comment>
<dbReference type="Pfam" id="PF04055">
    <property type="entry name" value="Radical_SAM"/>
    <property type="match status" value="1"/>
</dbReference>
<dbReference type="InterPro" id="IPR058240">
    <property type="entry name" value="rSAM_sf"/>
</dbReference>
<evidence type="ECO:0000313" key="12">
    <source>
        <dbReference type="EMBL" id="BBB91136.1"/>
    </source>
</evidence>
<keyword evidence="8" id="KW-0411">Iron-sulfur</keyword>
<evidence type="ECO:0000256" key="2">
    <source>
        <dbReference type="ARBA" id="ARBA00009777"/>
    </source>
</evidence>
<dbReference type="GO" id="GO:0051539">
    <property type="term" value="F:4 iron, 4 sulfur cluster binding"/>
    <property type="evidence" value="ECO:0007669"/>
    <property type="project" value="UniProtKB-KW"/>
</dbReference>
<dbReference type="RefSeq" id="WP_126308198.1">
    <property type="nucleotide sequence ID" value="NZ_AP018449.1"/>
</dbReference>
<evidence type="ECO:0000256" key="1">
    <source>
        <dbReference type="ARBA" id="ARBA00001966"/>
    </source>
</evidence>
<dbReference type="InterPro" id="IPR013785">
    <property type="entry name" value="Aldolase_TIM"/>
</dbReference>
<dbReference type="Gene3D" id="3.30.70.20">
    <property type="match status" value="1"/>
</dbReference>
<dbReference type="AlphaFoldDB" id="A0A348AJ88"/>
<evidence type="ECO:0000313" key="13">
    <source>
        <dbReference type="Proteomes" id="UP000276437"/>
    </source>
</evidence>
<evidence type="ECO:0000256" key="3">
    <source>
        <dbReference type="ARBA" id="ARBA00022485"/>
    </source>
</evidence>
<feature type="domain" description="4Fe-4S ferredoxin-type" evidence="10">
    <location>
        <begin position="51"/>
        <end position="83"/>
    </location>
</feature>
<dbReference type="SUPFAM" id="SSF54862">
    <property type="entry name" value="4Fe-4S ferredoxins"/>
    <property type="match status" value="1"/>
</dbReference>
<accession>A0A348AJ88</accession>
<dbReference type="EMBL" id="AP018449">
    <property type="protein sequence ID" value="BBB91136.1"/>
    <property type="molecule type" value="Genomic_DNA"/>
</dbReference>
<reference evidence="12 13" key="1">
    <citation type="journal article" date="2018" name="Int. J. Syst. Evol. Microbiol.">
        <title>Methylomusa anaerophila gen. nov., sp. nov., an anaerobic methanol-utilizing bacterium isolated from a microbial fuel cell.</title>
        <authorList>
            <person name="Amano N."/>
            <person name="Yamamuro A."/>
            <person name="Miyahara M."/>
            <person name="Kouzuma A."/>
            <person name="Abe T."/>
            <person name="Watanabe K."/>
        </authorList>
    </citation>
    <scope>NUCLEOTIDE SEQUENCE [LARGE SCALE GENOMIC DNA]</scope>
    <source>
        <strain evidence="12 13">MMFC1</strain>
    </source>
</reference>
<dbReference type="PANTHER" id="PTHR30352:SF4">
    <property type="entry name" value="PYRUVATE FORMATE-LYASE 2-ACTIVATING ENZYME"/>
    <property type="match status" value="1"/>
</dbReference>
<dbReference type="EC" id="1.97.1.-" evidence="12"/>
<evidence type="ECO:0000259" key="11">
    <source>
        <dbReference type="PROSITE" id="PS51918"/>
    </source>
</evidence>
<dbReference type="PIRSF" id="PIRSF000371">
    <property type="entry name" value="PFL_act_enz"/>
    <property type="match status" value="1"/>
</dbReference>
<dbReference type="SFLD" id="SFLDG01118">
    <property type="entry name" value="activating_enzymes__group_2"/>
    <property type="match status" value="1"/>
</dbReference>
<dbReference type="Gene3D" id="3.20.20.70">
    <property type="entry name" value="Aldolase class I"/>
    <property type="match status" value="1"/>
</dbReference>
<proteinExistence type="inferred from homology"/>
<dbReference type="PROSITE" id="PS51379">
    <property type="entry name" value="4FE4S_FER_2"/>
    <property type="match status" value="2"/>
</dbReference>
<evidence type="ECO:0000259" key="10">
    <source>
        <dbReference type="PROSITE" id="PS51379"/>
    </source>
</evidence>
<keyword evidence="13" id="KW-1185">Reference proteome</keyword>
<dbReference type="SUPFAM" id="SSF102114">
    <property type="entry name" value="Radical SAM enzymes"/>
    <property type="match status" value="1"/>
</dbReference>
<sequence>MEANHQHAGYVFNIQQFSVHDGPGIRTMVFLKGCPLRCRWCSNPESQDTRPELAYNPNKCIGLAACGSCLKACPHKAIRPADNDKPAVDREVCRRCFNCTTACPTTALHTFGQLMTVDDILAVVESDNVFYSRSGGGLTVSGGEPLLQGDFTLALLKEAKRRRLNTAMETSGYAHWQTLAEACRYLNTLIYDIKCLDAGRHRTHTRLPNQLILENFNKVTAAFPDLPVLVRTPVIPGFNDTEADIAAISDFLKGRAGVSYELLPYHRLGQQKYEFLGIEYPLGGTSLNEATLARLQAVKNQKQY</sequence>
<dbReference type="KEGG" id="mana:MAMMFC1_01807"/>
<keyword evidence="6 12" id="KW-0560">Oxidoreductase</keyword>
<dbReference type="InterPro" id="IPR007197">
    <property type="entry name" value="rSAM"/>
</dbReference>
<keyword evidence="4" id="KW-0949">S-adenosyl-L-methionine</keyword>
<dbReference type="NCBIfam" id="TIGR02494">
    <property type="entry name" value="PFLE_PFLC"/>
    <property type="match status" value="1"/>
</dbReference>
<dbReference type="PROSITE" id="PS01087">
    <property type="entry name" value="RADICAL_ACTIVATING"/>
    <property type="match status" value="1"/>
</dbReference>
<dbReference type="InterPro" id="IPR017896">
    <property type="entry name" value="4Fe4S_Fe-S-bd"/>
</dbReference>
<dbReference type="CDD" id="cd01335">
    <property type="entry name" value="Radical_SAM"/>
    <property type="match status" value="1"/>
</dbReference>
<keyword evidence="5" id="KW-0479">Metal-binding</keyword>
<evidence type="ECO:0000256" key="6">
    <source>
        <dbReference type="ARBA" id="ARBA00023002"/>
    </source>
</evidence>
<dbReference type="InterPro" id="IPR017900">
    <property type="entry name" value="4Fe4S_Fe_S_CS"/>
</dbReference>
<gene>
    <name evidence="12" type="primary">bssD_1</name>
    <name evidence="12" type="ORF">MAMMFC1_01807</name>
</gene>
<evidence type="ECO:0000256" key="4">
    <source>
        <dbReference type="ARBA" id="ARBA00022691"/>
    </source>
</evidence>
<dbReference type="SFLD" id="SFLDG01066">
    <property type="entry name" value="organic_radical-activating_enz"/>
    <property type="match status" value="1"/>
</dbReference>
<dbReference type="Proteomes" id="UP000276437">
    <property type="component" value="Chromosome"/>
</dbReference>
<dbReference type="OrthoDB" id="9782387at2"/>
<dbReference type="InterPro" id="IPR012839">
    <property type="entry name" value="Organic_radical_activase"/>
</dbReference>
<evidence type="ECO:0000256" key="5">
    <source>
        <dbReference type="ARBA" id="ARBA00022723"/>
    </source>
</evidence>
<keyword evidence="3" id="KW-0004">4Fe-4S</keyword>
<feature type="domain" description="4Fe-4S ferredoxin-type" evidence="10">
    <location>
        <begin position="84"/>
        <end position="113"/>
    </location>
</feature>
<evidence type="ECO:0000256" key="9">
    <source>
        <dbReference type="ARBA" id="ARBA00047365"/>
    </source>
</evidence>
<comment type="similarity">
    <text evidence="2">Belongs to the organic radical-activating enzymes family.</text>
</comment>
<dbReference type="GO" id="GO:0046872">
    <property type="term" value="F:metal ion binding"/>
    <property type="evidence" value="ECO:0007669"/>
    <property type="project" value="UniProtKB-KW"/>
</dbReference>
<comment type="cofactor">
    <cofactor evidence="1">
        <name>[4Fe-4S] cluster</name>
        <dbReference type="ChEBI" id="CHEBI:49883"/>
    </cofactor>
</comment>
<dbReference type="PROSITE" id="PS51918">
    <property type="entry name" value="RADICAL_SAM"/>
    <property type="match status" value="1"/>
</dbReference>
<dbReference type="InterPro" id="IPR034457">
    <property type="entry name" value="Organic_radical-activating"/>
</dbReference>
<name>A0A348AJ88_9FIRM</name>
<dbReference type="InterPro" id="IPR040074">
    <property type="entry name" value="BssD/PflA/YjjW"/>
</dbReference>
<dbReference type="Pfam" id="PF13353">
    <property type="entry name" value="Fer4_12"/>
    <property type="match status" value="1"/>
</dbReference>
<organism evidence="12 13">
    <name type="scientific">Methylomusa anaerophila</name>
    <dbReference type="NCBI Taxonomy" id="1930071"/>
    <lineage>
        <taxon>Bacteria</taxon>
        <taxon>Bacillati</taxon>
        <taxon>Bacillota</taxon>
        <taxon>Negativicutes</taxon>
        <taxon>Selenomonadales</taxon>
        <taxon>Sporomusaceae</taxon>
        <taxon>Methylomusa</taxon>
    </lineage>
</organism>
<feature type="domain" description="Radical SAM core" evidence="11">
    <location>
        <begin position="20"/>
        <end position="304"/>
    </location>
</feature>
<dbReference type="PROSITE" id="PS00198">
    <property type="entry name" value="4FE4S_FER_1"/>
    <property type="match status" value="1"/>
</dbReference>
<evidence type="ECO:0000256" key="8">
    <source>
        <dbReference type="ARBA" id="ARBA00023014"/>
    </source>
</evidence>
<keyword evidence="7" id="KW-0408">Iron</keyword>
<dbReference type="GO" id="GO:0016491">
    <property type="term" value="F:oxidoreductase activity"/>
    <property type="evidence" value="ECO:0007669"/>
    <property type="project" value="UniProtKB-KW"/>
</dbReference>
<evidence type="ECO:0000256" key="7">
    <source>
        <dbReference type="ARBA" id="ARBA00023004"/>
    </source>
</evidence>
<dbReference type="InterPro" id="IPR001989">
    <property type="entry name" value="Radical_activat_CS"/>
</dbReference>